<dbReference type="Proteomes" id="UP000750502">
    <property type="component" value="Unassembled WGS sequence"/>
</dbReference>
<reference evidence="3" key="1">
    <citation type="journal article" date="2020" name="bioRxiv">
        <title>Historical genomics reveals the evolutionary mechanisms behind multiple outbreaks of the host-specific coffee wilt pathogen Fusarium xylarioides.</title>
        <authorList>
            <person name="Peck D."/>
            <person name="Nowell R.W."/>
            <person name="Flood J."/>
            <person name="Ryan M.J."/>
            <person name="Barraclough T.G."/>
        </authorList>
    </citation>
    <scope>NUCLEOTIDE SEQUENCE</scope>
    <source>
        <strain evidence="3">IMI 127659i</strain>
    </source>
</reference>
<protein>
    <submittedName>
        <fullName evidence="3">Uncharacterized protein</fullName>
    </submittedName>
</protein>
<sequence>MFTSQDTNSGSRRPKVYTLSPGQSVSIPIDDLVACAEEQNTQESVNGEIKKHENLVQKEDRNKGSFKTSIKAFLKRKQDQRKLRRVKNERNKLVAAIRAYEKALGTMDVDETITFLSSVYREIGLLE</sequence>
<feature type="region of interest" description="Disordered" evidence="2">
    <location>
        <begin position="1"/>
        <end position="22"/>
    </location>
</feature>
<feature type="compositionally biased region" description="Polar residues" evidence="2">
    <location>
        <begin position="1"/>
        <end position="11"/>
    </location>
</feature>
<evidence type="ECO:0000256" key="1">
    <source>
        <dbReference type="SAM" id="Coils"/>
    </source>
</evidence>
<keyword evidence="4" id="KW-1185">Reference proteome</keyword>
<feature type="coiled-coil region" evidence="1">
    <location>
        <begin position="76"/>
        <end position="103"/>
    </location>
</feature>
<keyword evidence="1" id="KW-0175">Coiled coil</keyword>
<comment type="caution">
    <text evidence="3">The sequence shown here is derived from an EMBL/GenBank/DDBJ whole genome shotgun (WGS) entry which is preliminary data.</text>
</comment>
<gene>
    <name evidence="3" type="ORF">H9Q72_009192</name>
</gene>
<dbReference type="OrthoDB" id="10301377at2759"/>
<accession>A0A9P7HML8</accession>
<name>A0A9P7HML8_9HYPO</name>
<evidence type="ECO:0000313" key="4">
    <source>
        <dbReference type="Proteomes" id="UP000750502"/>
    </source>
</evidence>
<reference evidence="3" key="2">
    <citation type="submission" date="2020-10" db="EMBL/GenBank/DDBJ databases">
        <authorList>
            <person name="Peck L.D."/>
            <person name="Nowell R.W."/>
            <person name="Flood J."/>
            <person name="Ryan M.J."/>
            <person name="Barraclough T.G."/>
        </authorList>
    </citation>
    <scope>NUCLEOTIDE SEQUENCE</scope>
    <source>
        <strain evidence="3">IMI 127659i</strain>
    </source>
</reference>
<dbReference type="EMBL" id="JADFTT010000355">
    <property type="protein sequence ID" value="KAG5762720.1"/>
    <property type="molecule type" value="Genomic_DNA"/>
</dbReference>
<dbReference type="AlphaFoldDB" id="A0A9P7HML8"/>
<evidence type="ECO:0000313" key="3">
    <source>
        <dbReference type="EMBL" id="KAG5762720.1"/>
    </source>
</evidence>
<evidence type="ECO:0000256" key="2">
    <source>
        <dbReference type="SAM" id="MobiDB-lite"/>
    </source>
</evidence>
<organism evidence="3 4">
    <name type="scientific">Fusarium xylarioides</name>
    <dbReference type="NCBI Taxonomy" id="221167"/>
    <lineage>
        <taxon>Eukaryota</taxon>
        <taxon>Fungi</taxon>
        <taxon>Dikarya</taxon>
        <taxon>Ascomycota</taxon>
        <taxon>Pezizomycotina</taxon>
        <taxon>Sordariomycetes</taxon>
        <taxon>Hypocreomycetidae</taxon>
        <taxon>Hypocreales</taxon>
        <taxon>Nectriaceae</taxon>
        <taxon>Fusarium</taxon>
        <taxon>Fusarium fujikuroi species complex</taxon>
    </lineage>
</organism>
<proteinExistence type="predicted"/>